<evidence type="ECO:0000256" key="1">
    <source>
        <dbReference type="SAM" id="Coils"/>
    </source>
</evidence>
<evidence type="ECO:0000313" key="4">
    <source>
        <dbReference type="Proteomes" id="UP001228403"/>
    </source>
</evidence>
<reference evidence="4" key="2">
    <citation type="submission" date="2023-07" db="EMBL/GenBank/DDBJ databases">
        <title>Identification and characterization of horizontal gene transfer across gut microbiota members of farm animals based on homology search.</title>
        <authorList>
            <person name="Schwarzerova J."/>
            <person name="Nykrynova M."/>
            <person name="Jureckova K."/>
            <person name="Cejkova D."/>
            <person name="Rychlik I."/>
        </authorList>
    </citation>
    <scope>NUCLEOTIDE SEQUENCE [LARGE SCALE GENOMIC DNA]</scope>
    <source>
        <strain evidence="4">ET4</strain>
    </source>
</reference>
<evidence type="ECO:0000313" key="3">
    <source>
        <dbReference type="EMBL" id="MDM8145155.1"/>
    </source>
</evidence>
<keyword evidence="2" id="KW-1133">Transmembrane helix</keyword>
<keyword evidence="1" id="KW-0175">Coiled coil</keyword>
<protein>
    <recommendedName>
        <fullName evidence="5">Chromosome segregation protein SMC</fullName>
    </recommendedName>
</protein>
<keyword evidence="2" id="KW-0812">Transmembrane</keyword>
<evidence type="ECO:0008006" key="5">
    <source>
        <dbReference type="Google" id="ProtNLM"/>
    </source>
</evidence>
<keyword evidence="4" id="KW-1185">Reference proteome</keyword>
<dbReference type="EMBL" id="JAUDCF010000006">
    <property type="protein sequence ID" value="MDM8145155.1"/>
    <property type="molecule type" value="Genomic_DNA"/>
</dbReference>
<gene>
    <name evidence="3" type="ORF">QUW02_04305</name>
</gene>
<organism evidence="3 4">
    <name type="scientific">Bacteroides eggerthii</name>
    <dbReference type="NCBI Taxonomy" id="28111"/>
    <lineage>
        <taxon>Bacteria</taxon>
        <taxon>Pseudomonadati</taxon>
        <taxon>Bacteroidota</taxon>
        <taxon>Bacteroidia</taxon>
        <taxon>Bacteroidales</taxon>
        <taxon>Bacteroidaceae</taxon>
        <taxon>Bacteroides</taxon>
    </lineage>
</organism>
<dbReference type="Proteomes" id="UP001228403">
    <property type="component" value="Unassembled WGS sequence"/>
</dbReference>
<dbReference type="PROSITE" id="PS51257">
    <property type="entry name" value="PROKAR_LIPOPROTEIN"/>
    <property type="match status" value="1"/>
</dbReference>
<feature type="transmembrane region" description="Helical" evidence="2">
    <location>
        <begin position="6"/>
        <end position="26"/>
    </location>
</feature>
<name>A0ABT7U3Q9_9BACE</name>
<reference evidence="3 4" key="1">
    <citation type="submission" date="2023-06" db="EMBL/GenBank/DDBJ databases">
        <authorList>
            <person name="Zeman M."/>
            <person name="Kubasova T."/>
            <person name="Jahodarova E."/>
            <person name="Nykrynova M."/>
            <person name="Rychlik I."/>
        </authorList>
    </citation>
    <scope>NUCLEOTIDE SEQUENCE [LARGE SCALE GENOMIC DNA]</scope>
    <source>
        <strain evidence="3 4">ET4</strain>
    </source>
</reference>
<feature type="coiled-coil region" evidence="1">
    <location>
        <begin position="32"/>
        <end position="163"/>
    </location>
</feature>
<dbReference type="Gene3D" id="6.10.250.3110">
    <property type="match status" value="1"/>
</dbReference>
<evidence type="ECO:0000256" key="2">
    <source>
        <dbReference type="SAM" id="Phobius"/>
    </source>
</evidence>
<keyword evidence="2" id="KW-0472">Membrane</keyword>
<sequence>MDKKKIIVIASVVVAVLCGCVGYLIYSLKEKSAEHDEMVQLAEMDKREMENEYAQFAKQYNEMKTQINNDSLIAQLDKEQQRTEELLAELKRVKSTDAAEIARLKKELATVRAIMRGYILEIDSLNRLNQALTNENQQIKAQYSEAQTHISSLQSEKASLSDKVAIASQLDATRISMTAKNKRGKNARKIKDAKQLVVNFTIAKNITASTGMKSIYVRILKPTNEVLTNGHTFPYENKNLEYSMKRDIEYSGEEQNVTLYWDVNEFLSAGTYRVSIFADGNNIGNKSVTFEK</sequence>
<accession>A0ABT7U3Q9</accession>
<comment type="caution">
    <text evidence="3">The sequence shown here is derived from an EMBL/GenBank/DDBJ whole genome shotgun (WGS) entry which is preliminary data.</text>
</comment>
<proteinExistence type="predicted"/>